<sequence>MSSPNSTNSDQQRDGSDVASRQSGTEVANASTMSFGLANLEEPNTSNAILSRPNFSMAEVTSGFVQRRESDNATIAKAAVKAIIGHPRRLSRPRNSVLQSFVDGGYGDLYARSRHRRGSAIDQLRAEHKDVPEETFSALFDVTRERCKALLDKKLPVERLFLVARPTNDSVRSQDIGDYLRGIVGKIAQPPLDGSVTGFCVLYPNHTVLVLEATEIILHLAFRFLEKSDTLAGIKVVFAVHDVPDRISNGFFCLTAETPFDHFTESDQTGEVDVMYTARIFVDRLVKICLKISAMYKVQEEQISQQILSQVKRLFVHPDHLSILLASDLLFPLSSYVRLSEGTVSLDNLGDDFEWAYPTAPQNV</sequence>
<dbReference type="AlphaFoldDB" id="A0A1W0WHX8"/>
<dbReference type="Pfam" id="PF24787">
    <property type="entry name" value="TEX47"/>
    <property type="match status" value="1"/>
</dbReference>
<feature type="region of interest" description="Disordered" evidence="1">
    <location>
        <begin position="1"/>
        <end position="29"/>
    </location>
</feature>
<evidence type="ECO:0000313" key="3">
    <source>
        <dbReference type="Proteomes" id="UP000192578"/>
    </source>
</evidence>
<dbReference type="PANTHER" id="PTHR34035:SF1">
    <property type="entry name" value="TESTIS-EXPRESSED PROTEIN 47"/>
    <property type="match status" value="1"/>
</dbReference>
<feature type="compositionally biased region" description="Polar residues" evidence="1">
    <location>
        <begin position="1"/>
        <end position="10"/>
    </location>
</feature>
<dbReference type="EMBL" id="MTYJ01000098">
    <property type="protein sequence ID" value="OQV14818.1"/>
    <property type="molecule type" value="Genomic_DNA"/>
</dbReference>
<comment type="caution">
    <text evidence="2">The sequence shown here is derived from an EMBL/GenBank/DDBJ whole genome shotgun (WGS) entry which is preliminary data.</text>
</comment>
<protein>
    <submittedName>
        <fullName evidence="2">Uncharacterized protein</fullName>
    </submittedName>
</protein>
<proteinExistence type="predicted"/>
<gene>
    <name evidence="2" type="ORF">BV898_10969</name>
</gene>
<organism evidence="2 3">
    <name type="scientific">Hypsibius exemplaris</name>
    <name type="common">Freshwater tardigrade</name>
    <dbReference type="NCBI Taxonomy" id="2072580"/>
    <lineage>
        <taxon>Eukaryota</taxon>
        <taxon>Metazoa</taxon>
        <taxon>Ecdysozoa</taxon>
        <taxon>Tardigrada</taxon>
        <taxon>Eutardigrada</taxon>
        <taxon>Parachela</taxon>
        <taxon>Hypsibioidea</taxon>
        <taxon>Hypsibiidae</taxon>
        <taxon>Hypsibius</taxon>
    </lineage>
</organism>
<feature type="compositionally biased region" description="Polar residues" evidence="1">
    <location>
        <begin position="19"/>
        <end position="29"/>
    </location>
</feature>
<dbReference type="PANTHER" id="PTHR34035">
    <property type="entry name" value="TESTIS-EXPRESSED PROTEIN 47"/>
    <property type="match status" value="1"/>
</dbReference>
<dbReference type="InterPro" id="IPR055308">
    <property type="entry name" value="TEX47-like"/>
</dbReference>
<evidence type="ECO:0000313" key="2">
    <source>
        <dbReference type="EMBL" id="OQV14818.1"/>
    </source>
</evidence>
<evidence type="ECO:0000256" key="1">
    <source>
        <dbReference type="SAM" id="MobiDB-lite"/>
    </source>
</evidence>
<keyword evidence="3" id="KW-1185">Reference proteome</keyword>
<reference evidence="3" key="1">
    <citation type="submission" date="2017-01" db="EMBL/GenBank/DDBJ databases">
        <title>Comparative genomics of anhydrobiosis in the tardigrade Hypsibius dujardini.</title>
        <authorList>
            <person name="Yoshida Y."/>
            <person name="Koutsovoulos G."/>
            <person name="Laetsch D."/>
            <person name="Stevens L."/>
            <person name="Kumar S."/>
            <person name="Horikawa D."/>
            <person name="Ishino K."/>
            <person name="Komine S."/>
            <person name="Tomita M."/>
            <person name="Blaxter M."/>
            <person name="Arakawa K."/>
        </authorList>
    </citation>
    <scope>NUCLEOTIDE SEQUENCE [LARGE SCALE GENOMIC DNA]</scope>
    <source>
        <strain evidence="3">Z151</strain>
    </source>
</reference>
<dbReference type="OrthoDB" id="548795at2759"/>
<accession>A0A1W0WHX8</accession>
<dbReference type="Proteomes" id="UP000192578">
    <property type="component" value="Unassembled WGS sequence"/>
</dbReference>
<name>A0A1W0WHX8_HYPEX</name>